<protein>
    <submittedName>
        <fullName evidence="1">Uncharacterized protein</fullName>
    </submittedName>
</protein>
<proteinExistence type="predicted"/>
<gene>
    <name evidence="1" type="ORF">FYK55_28365</name>
</gene>
<keyword evidence="2" id="KW-1185">Reference proteome</keyword>
<sequence>MQQWLADMQRAVDGFCGVSSQLLTRHRAASEEARQVEEQWRLGDRLREERSALNHVIRDLHSLLTKIDALRISIRCTEDFSVLAPAMRETAEQIESVLPSLQADFLTIRHSALDLLRWEKRFAHIEDSDLPAQYRERCGQLLSYTPLFRPALEAMQRDLLERSKRSKIFPELQALLAALNHYNVAIESARGFVQSVVNPPMDLVFHETEQFLTDWDTVDTQQRAELATVLNDSCQLLLYDQAGFRQAVQEIQHPVSDGVDSSLYVLPDGRWRIILAVDEDPVFAELIVTLLRLVPNDRLEPALQSVMDGLYRDFSPER</sequence>
<reference evidence="1 2" key="1">
    <citation type="submission" date="2019-08" db="EMBL/GenBank/DDBJ databases">
        <authorList>
            <person name="Dhanesh K."/>
            <person name="Kumar G."/>
            <person name="Sasikala C."/>
            <person name="Venkata Ramana C."/>
        </authorList>
    </citation>
    <scope>NUCLEOTIDE SEQUENCE [LARGE SCALE GENOMIC DNA]</scope>
    <source>
        <strain evidence="1 2">JC645</strain>
    </source>
</reference>
<comment type="caution">
    <text evidence="1">The sequence shown here is derived from an EMBL/GenBank/DDBJ whole genome shotgun (WGS) entry which is preliminary data.</text>
</comment>
<evidence type="ECO:0000313" key="2">
    <source>
        <dbReference type="Proteomes" id="UP000324479"/>
    </source>
</evidence>
<name>A0A5M6CMP0_9BACT</name>
<accession>A0A5M6CMP0</accession>
<organism evidence="1 2">
    <name type="scientific">Roseiconus nitratireducens</name>
    <dbReference type="NCBI Taxonomy" id="2605748"/>
    <lineage>
        <taxon>Bacteria</taxon>
        <taxon>Pseudomonadati</taxon>
        <taxon>Planctomycetota</taxon>
        <taxon>Planctomycetia</taxon>
        <taxon>Pirellulales</taxon>
        <taxon>Pirellulaceae</taxon>
        <taxon>Roseiconus</taxon>
    </lineage>
</organism>
<evidence type="ECO:0000313" key="1">
    <source>
        <dbReference type="EMBL" id="KAA5535680.1"/>
    </source>
</evidence>
<dbReference type="Proteomes" id="UP000324479">
    <property type="component" value="Unassembled WGS sequence"/>
</dbReference>
<dbReference type="EMBL" id="VWOX01000041">
    <property type="protein sequence ID" value="KAA5535680.1"/>
    <property type="molecule type" value="Genomic_DNA"/>
</dbReference>
<dbReference type="AlphaFoldDB" id="A0A5M6CMP0"/>